<evidence type="ECO:0000256" key="3">
    <source>
        <dbReference type="ARBA" id="ARBA00022106"/>
    </source>
</evidence>
<feature type="transmembrane region" description="Helical" evidence="10">
    <location>
        <begin position="94"/>
        <end position="117"/>
    </location>
</feature>
<feature type="transmembrane region" description="Helical" evidence="10">
    <location>
        <begin position="170"/>
        <end position="189"/>
    </location>
</feature>
<proteinExistence type="inferred from homology"/>
<dbReference type="InterPro" id="IPR002528">
    <property type="entry name" value="MATE_fam"/>
</dbReference>
<evidence type="ECO:0000256" key="1">
    <source>
        <dbReference type="ARBA" id="ARBA00004651"/>
    </source>
</evidence>
<dbReference type="GO" id="GO:0042910">
    <property type="term" value="F:xenobiotic transmembrane transporter activity"/>
    <property type="evidence" value="ECO:0007669"/>
    <property type="project" value="InterPro"/>
</dbReference>
<dbReference type="InterPro" id="IPR045070">
    <property type="entry name" value="MATE_MepA-like"/>
</dbReference>
<organism evidence="11 12">
    <name type="scientific">Vallitalea guaymasensis</name>
    <dbReference type="NCBI Taxonomy" id="1185412"/>
    <lineage>
        <taxon>Bacteria</taxon>
        <taxon>Bacillati</taxon>
        <taxon>Bacillota</taxon>
        <taxon>Clostridia</taxon>
        <taxon>Lachnospirales</taxon>
        <taxon>Vallitaleaceae</taxon>
        <taxon>Vallitalea</taxon>
    </lineage>
</organism>
<sequence>MSENRKALLELNMGKLFMKLAVPGIIGMLAVGLYNMVDAIFVGQFVSGAGVGAITMAYNVVLVNQAILTLFATGAMSLLSRAIGEKDEETIDKLFGNVFIGVAILSVILTLVVYNFATPILHFLGARDDILVLGEKYIKIISLGFIVAGIGPALNMLIRGEGKMKSAMTIVFVGMVINIILDPIFIKVFDMGIEGAAIATVISQIIYLIGDLIYFKSGRSVIKLRKKSFRLSMDIMPKILSVGFSGMLMQFMSAIQLAILLRLMSSYGGNDSIIVLSSAQRIMMFAFIPMWGIGQGLQPVLGANYGAKQYARVKEAFSSFTKIATGISGVLWLLFMLLPKFILSWFITDQALVSSGANSFRMFLSVFVLYGFMITAITFFQALGKAGKAALIVMGRQVLFFIPISLILPLFMKETGVWLSLPIGDFLTISLAGIFTIGEFGILNRQIKGYKTELAK</sequence>
<dbReference type="RefSeq" id="WP_212691584.1">
    <property type="nucleotide sequence ID" value="NZ_CP058561.1"/>
</dbReference>
<evidence type="ECO:0000313" key="12">
    <source>
        <dbReference type="Proteomes" id="UP000677305"/>
    </source>
</evidence>
<feature type="transmembrane region" description="Helical" evidence="10">
    <location>
        <begin position="20"/>
        <end position="42"/>
    </location>
</feature>
<feature type="transmembrane region" description="Helical" evidence="10">
    <location>
        <begin position="360"/>
        <end position="383"/>
    </location>
</feature>
<dbReference type="PANTHER" id="PTHR43823:SF3">
    <property type="entry name" value="MULTIDRUG EXPORT PROTEIN MEPA"/>
    <property type="match status" value="1"/>
</dbReference>
<dbReference type="GO" id="GO:0005886">
    <property type="term" value="C:plasma membrane"/>
    <property type="evidence" value="ECO:0007669"/>
    <property type="project" value="UniProtKB-SubCell"/>
</dbReference>
<dbReference type="GO" id="GO:0015297">
    <property type="term" value="F:antiporter activity"/>
    <property type="evidence" value="ECO:0007669"/>
    <property type="project" value="InterPro"/>
</dbReference>
<keyword evidence="5" id="KW-1003">Cell membrane</keyword>
<dbReference type="GO" id="GO:0046677">
    <property type="term" value="P:response to antibiotic"/>
    <property type="evidence" value="ECO:0007669"/>
    <property type="project" value="UniProtKB-KW"/>
</dbReference>
<evidence type="ECO:0000256" key="5">
    <source>
        <dbReference type="ARBA" id="ARBA00022475"/>
    </source>
</evidence>
<dbReference type="Proteomes" id="UP000677305">
    <property type="component" value="Chromosome"/>
</dbReference>
<evidence type="ECO:0000256" key="6">
    <source>
        <dbReference type="ARBA" id="ARBA00022692"/>
    </source>
</evidence>
<dbReference type="EMBL" id="CP058561">
    <property type="protein sequence ID" value="QUH31618.1"/>
    <property type="molecule type" value="Genomic_DNA"/>
</dbReference>
<dbReference type="NCBIfam" id="TIGR00797">
    <property type="entry name" value="matE"/>
    <property type="match status" value="1"/>
</dbReference>
<evidence type="ECO:0000256" key="10">
    <source>
        <dbReference type="SAM" id="Phobius"/>
    </source>
</evidence>
<evidence type="ECO:0000256" key="2">
    <source>
        <dbReference type="ARBA" id="ARBA00008417"/>
    </source>
</evidence>
<keyword evidence="4" id="KW-0813">Transport</keyword>
<gene>
    <name evidence="11" type="ORF">HYG85_22875</name>
</gene>
<keyword evidence="8 10" id="KW-0472">Membrane</keyword>
<comment type="similarity">
    <text evidence="2">Belongs to the multi antimicrobial extrusion (MATE) (TC 2.A.66.1) family. MepA subfamily.</text>
</comment>
<feature type="transmembrane region" description="Helical" evidence="10">
    <location>
        <begin position="417"/>
        <end position="443"/>
    </location>
</feature>
<protein>
    <recommendedName>
        <fullName evidence="3">Multidrug export protein MepA</fullName>
    </recommendedName>
</protein>
<feature type="transmembrane region" description="Helical" evidence="10">
    <location>
        <begin position="195"/>
        <end position="215"/>
    </location>
</feature>
<evidence type="ECO:0000256" key="7">
    <source>
        <dbReference type="ARBA" id="ARBA00022989"/>
    </source>
</evidence>
<dbReference type="PIRSF" id="PIRSF006603">
    <property type="entry name" value="DinF"/>
    <property type="match status" value="1"/>
</dbReference>
<dbReference type="AlphaFoldDB" id="A0A8J8MF21"/>
<evidence type="ECO:0000256" key="4">
    <source>
        <dbReference type="ARBA" id="ARBA00022448"/>
    </source>
</evidence>
<name>A0A8J8MF21_9FIRM</name>
<keyword evidence="12" id="KW-1185">Reference proteome</keyword>
<dbReference type="KEGG" id="vgu:HYG85_22875"/>
<feature type="transmembrane region" description="Helical" evidence="10">
    <location>
        <begin position="390"/>
        <end position="411"/>
    </location>
</feature>
<comment type="subcellular location">
    <subcellularLocation>
        <location evidence="1">Cell membrane</location>
        <topology evidence="1">Multi-pass membrane protein</topology>
    </subcellularLocation>
</comment>
<keyword evidence="6 10" id="KW-0812">Transmembrane</keyword>
<evidence type="ECO:0000256" key="9">
    <source>
        <dbReference type="ARBA" id="ARBA00023251"/>
    </source>
</evidence>
<keyword evidence="9" id="KW-0046">Antibiotic resistance</keyword>
<feature type="transmembrane region" description="Helical" evidence="10">
    <location>
        <begin position="235"/>
        <end position="261"/>
    </location>
</feature>
<feature type="transmembrane region" description="Helical" evidence="10">
    <location>
        <begin position="137"/>
        <end position="158"/>
    </location>
</feature>
<feature type="transmembrane region" description="Helical" evidence="10">
    <location>
        <begin position="62"/>
        <end position="82"/>
    </location>
</feature>
<dbReference type="PANTHER" id="PTHR43823">
    <property type="entry name" value="SPORULATION PROTEIN YKVU"/>
    <property type="match status" value="1"/>
</dbReference>
<dbReference type="Pfam" id="PF01554">
    <property type="entry name" value="MatE"/>
    <property type="match status" value="2"/>
</dbReference>
<dbReference type="InterPro" id="IPR048279">
    <property type="entry name" value="MdtK-like"/>
</dbReference>
<evidence type="ECO:0000256" key="8">
    <source>
        <dbReference type="ARBA" id="ARBA00023136"/>
    </source>
</evidence>
<dbReference type="InterPro" id="IPR051327">
    <property type="entry name" value="MATE_MepA_subfamily"/>
</dbReference>
<feature type="transmembrane region" description="Helical" evidence="10">
    <location>
        <begin position="323"/>
        <end position="348"/>
    </location>
</feature>
<feature type="transmembrane region" description="Helical" evidence="10">
    <location>
        <begin position="281"/>
        <end position="302"/>
    </location>
</feature>
<keyword evidence="7 10" id="KW-1133">Transmembrane helix</keyword>
<evidence type="ECO:0000313" key="11">
    <source>
        <dbReference type="EMBL" id="QUH31618.1"/>
    </source>
</evidence>
<accession>A0A8J8MF21</accession>
<dbReference type="CDD" id="cd13143">
    <property type="entry name" value="MATE_MepA_like"/>
    <property type="match status" value="1"/>
</dbReference>
<reference evidence="11 12" key="1">
    <citation type="submission" date="2020-07" db="EMBL/GenBank/DDBJ databases">
        <title>Vallitalea guaymasensis genome.</title>
        <authorList>
            <person name="Postec A."/>
        </authorList>
    </citation>
    <scope>NUCLEOTIDE SEQUENCE [LARGE SCALE GENOMIC DNA]</scope>
    <source>
        <strain evidence="11 12">Ra1766G1</strain>
    </source>
</reference>